<comment type="caution">
    <text evidence="1">The sequence shown here is derived from an EMBL/GenBank/DDBJ whole genome shotgun (WGS) entry which is preliminary data.</text>
</comment>
<name>L1MLJ5_9CORY</name>
<organism evidence="1 2">
    <name type="scientific">Corynebacterium durum F0235</name>
    <dbReference type="NCBI Taxonomy" id="1035195"/>
    <lineage>
        <taxon>Bacteria</taxon>
        <taxon>Bacillati</taxon>
        <taxon>Actinomycetota</taxon>
        <taxon>Actinomycetes</taxon>
        <taxon>Mycobacteriales</taxon>
        <taxon>Corynebacteriaceae</taxon>
        <taxon>Corynebacterium</taxon>
    </lineage>
</organism>
<dbReference type="HOGENOM" id="CLU_3214994_0_0_11"/>
<dbReference type="STRING" id="1035195.HMPREF9997_00404"/>
<proteinExistence type="predicted"/>
<keyword evidence="2" id="KW-1185">Reference proteome</keyword>
<sequence>MFLGGMKVGCVLGRSFVQMYSKIGALIFHHLPFSLSLPLLKKCC</sequence>
<dbReference type="AlphaFoldDB" id="L1MLJ5"/>
<gene>
    <name evidence="1" type="ORF">HMPREF9997_00404</name>
</gene>
<accession>L1MLJ5</accession>
<evidence type="ECO:0000313" key="1">
    <source>
        <dbReference type="EMBL" id="EKX92117.1"/>
    </source>
</evidence>
<protein>
    <submittedName>
        <fullName evidence="1">Uncharacterized protein</fullName>
    </submittedName>
</protein>
<dbReference type="Proteomes" id="UP000010445">
    <property type="component" value="Unassembled WGS sequence"/>
</dbReference>
<dbReference type="EMBL" id="AMEM01000007">
    <property type="protein sequence ID" value="EKX92117.1"/>
    <property type="molecule type" value="Genomic_DNA"/>
</dbReference>
<reference evidence="1 2" key="1">
    <citation type="submission" date="2012-05" db="EMBL/GenBank/DDBJ databases">
        <authorList>
            <person name="Weinstock G."/>
            <person name="Sodergren E."/>
            <person name="Lobos E.A."/>
            <person name="Fulton L."/>
            <person name="Fulton R."/>
            <person name="Courtney L."/>
            <person name="Fronick C."/>
            <person name="O'Laughlin M."/>
            <person name="Godfrey J."/>
            <person name="Wilson R.M."/>
            <person name="Miner T."/>
            <person name="Farmer C."/>
            <person name="Delehaunty K."/>
            <person name="Cordes M."/>
            <person name="Minx P."/>
            <person name="Tomlinson C."/>
            <person name="Chen J."/>
            <person name="Wollam A."/>
            <person name="Pepin K.H."/>
            <person name="Bhonagiri V."/>
            <person name="Zhang X."/>
            <person name="Suruliraj S."/>
            <person name="Warren W."/>
            <person name="Mitreva M."/>
            <person name="Mardis E.R."/>
            <person name="Wilson R.K."/>
        </authorList>
    </citation>
    <scope>NUCLEOTIDE SEQUENCE [LARGE SCALE GENOMIC DNA]</scope>
    <source>
        <strain evidence="1 2">F0235</strain>
    </source>
</reference>
<evidence type="ECO:0000313" key="2">
    <source>
        <dbReference type="Proteomes" id="UP000010445"/>
    </source>
</evidence>